<feature type="region of interest" description="Disordered" evidence="10">
    <location>
        <begin position="170"/>
        <end position="191"/>
    </location>
</feature>
<dbReference type="InterPro" id="IPR045032">
    <property type="entry name" value="PEL"/>
</dbReference>
<reference evidence="12" key="2">
    <citation type="journal article" date="2023" name="IMA Fungus">
        <title>Comparative genomic study of the Penicillium genus elucidates a diverse pangenome and 15 lateral gene transfer events.</title>
        <authorList>
            <person name="Petersen C."/>
            <person name="Sorensen T."/>
            <person name="Nielsen M.R."/>
            <person name="Sondergaard T.E."/>
            <person name="Sorensen J.L."/>
            <person name="Fitzpatrick D.A."/>
            <person name="Frisvad J.C."/>
            <person name="Nielsen K.L."/>
        </authorList>
    </citation>
    <scope>NUCLEOTIDE SEQUENCE</scope>
    <source>
        <strain evidence="12">IBT 29864</strain>
    </source>
</reference>
<comment type="similarity">
    <text evidence="1">Belongs to the polysaccharide lyase 1 family.</text>
</comment>
<reference evidence="12" key="1">
    <citation type="submission" date="2022-11" db="EMBL/GenBank/DDBJ databases">
        <authorList>
            <person name="Petersen C."/>
        </authorList>
    </citation>
    <scope>NUCLEOTIDE SEQUENCE</scope>
    <source>
        <strain evidence="12">IBT 29864</strain>
    </source>
</reference>
<dbReference type="InterPro" id="IPR012334">
    <property type="entry name" value="Pectin_lyas_fold"/>
</dbReference>
<evidence type="ECO:0000256" key="6">
    <source>
        <dbReference type="ARBA" id="ARBA00023316"/>
    </source>
</evidence>
<proteinExistence type="inferred from homology"/>
<keyword evidence="4" id="KW-0325">Glycoprotein</keyword>
<feature type="domain" description="Pectate lyase" evidence="11">
    <location>
        <begin position="89"/>
        <end position="330"/>
    </location>
</feature>
<evidence type="ECO:0000256" key="7">
    <source>
        <dbReference type="ARBA" id="ARBA00036818"/>
    </source>
</evidence>
<accession>A0A9W9RP93</accession>
<evidence type="ECO:0000256" key="3">
    <source>
        <dbReference type="ARBA" id="ARBA00023157"/>
    </source>
</evidence>
<organism evidence="12 13">
    <name type="scientific">Penicillium cataractarum</name>
    <dbReference type="NCBI Taxonomy" id="2100454"/>
    <lineage>
        <taxon>Eukaryota</taxon>
        <taxon>Fungi</taxon>
        <taxon>Dikarya</taxon>
        <taxon>Ascomycota</taxon>
        <taxon>Pezizomycotina</taxon>
        <taxon>Eurotiomycetes</taxon>
        <taxon>Eurotiomycetidae</taxon>
        <taxon>Eurotiales</taxon>
        <taxon>Aspergillaceae</taxon>
        <taxon>Penicillium</taxon>
    </lineage>
</organism>
<sequence length="413" mass="43795">MRVDFTLLFAAAAVAHDTSKRADTISITGSAPGFAYGVTGGDATPVYPANVSHLIDLLGSDEPQVVIIDRTYDFIGSEGTTTGTICKSWGEFEDGCQAIIDTGSGCGDAASESYEWDTAGVTGIYVHSNKTLIGVGSNGVLLGKGLRMVDVSNIIVQEIMITDLNPKLVWGGGRQSPDPEHQSGAQQRDPMFSEHKAIETRPAPELGHKMGEANDHPLLSNPVHPLENIEAEPNALITISNRFLNGATNFSTSCDGQTYWGLELVGNDDQITFSNNYIYRTSGRSPALSGSTLFHAVNSVWEDNNGHAIEGTDYGQGLFEGCIFNNVSQIVVEDFVGQLFSSPSDTANKACYDYLGRDCVTNIQTDDGSSFTDADTGFFSNFTGLNIASASAASAAQTSVPTNAGNTLQNALS</sequence>
<keyword evidence="13" id="KW-1185">Reference proteome</keyword>
<keyword evidence="5" id="KW-0456">Lyase</keyword>
<dbReference type="AlphaFoldDB" id="A0A9W9RP93"/>
<dbReference type="InterPro" id="IPR002022">
    <property type="entry name" value="Pec_lyase"/>
</dbReference>
<dbReference type="Proteomes" id="UP001147782">
    <property type="component" value="Unassembled WGS sequence"/>
</dbReference>
<dbReference type="GO" id="GO:0030570">
    <property type="term" value="F:pectate lyase activity"/>
    <property type="evidence" value="ECO:0007669"/>
    <property type="project" value="InterPro"/>
</dbReference>
<dbReference type="InterPro" id="IPR011050">
    <property type="entry name" value="Pectin_lyase_fold/virulence"/>
</dbReference>
<evidence type="ECO:0000256" key="1">
    <source>
        <dbReference type="ARBA" id="ARBA00010980"/>
    </source>
</evidence>
<dbReference type="GeneID" id="81441692"/>
<evidence type="ECO:0000313" key="13">
    <source>
        <dbReference type="Proteomes" id="UP001147782"/>
    </source>
</evidence>
<evidence type="ECO:0000256" key="8">
    <source>
        <dbReference type="ARBA" id="ARBA00037631"/>
    </source>
</evidence>
<evidence type="ECO:0000256" key="4">
    <source>
        <dbReference type="ARBA" id="ARBA00023180"/>
    </source>
</evidence>
<dbReference type="Gene3D" id="2.160.20.10">
    <property type="entry name" value="Single-stranded right-handed beta-helix, Pectin lyase-like"/>
    <property type="match status" value="2"/>
</dbReference>
<dbReference type="SMART" id="SM00656">
    <property type="entry name" value="Amb_all"/>
    <property type="match status" value="1"/>
</dbReference>
<dbReference type="EMBL" id="JAPZBS010000008">
    <property type="protein sequence ID" value="KAJ5363886.1"/>
    <property type="molecule type" value="Genomic_DNA"/>
</dbReference>
<evidence type="ECO:0000256" key="9">
    <source>
        <dbReference type="ARBA" id="ARBA00039082"/>
    </source>
</evidence>
<comment type="catalytic activity">
    <reaction evidence="7">
        <text>Eliminative cleavage of (1-&gt;4)-alpha-D-galacturonan methyl ester to give oligosaccharides with 4-deoxy-6-O-methyl-alpha-D-galact-4-enuronosyl groups at their non-reducing ends.</text>
        <dbReference type="EC" id="4.2.2.10"/>
    </reaction>
</comment>
<evidence type="ECO:0000256" key="2">
    <source>
        <dbReference type="ARBA" id="ARBA00022729"/>
    </source>
</evidence>
<dbReference type="RefSeq" id="XP_056551513.1">
    <property type="nucleotide sequence ID" value="XM_056702513.1"/>
</dbReference>
<keyword evidence="3" id="KW-1015">Disulfide bond</keyword>
<dbReference type="PANTHER" id="PTHR31683:SF67">
    <property type="entry name" value="PECTIN LYASE F-RELATED"/>
    <property type="match status" value="1"/>
</dbReference>
<name>A0A9W9RP93_9EURO</name>
<dbReference type="EC" id="4.2.2.10" evidence="9"/>
<evidence type="ECO:0000259" key="11">
    <source>
        <dbReference type="SMART" id="SM00656"/>
    </source>
</evidence>
<protein>
    <recommendedName>
        <fullName evidence="9">pectin lyase</fullName>
        <ecNumber evidence="9">4.2.2.10</ecNumber>
    </recommendedName>
</protein>
<evidence type="ECO:0000256" key="10">
    <source>
        <dbReference type="SAM" id="MobiDB-lite"/>
    </source>
</evidence>
<dbReference type="GO" id="GO:0047490">
    <property type="term" value="F:pectin lyase activity"/>
    <property type="evidence" value="ECO:0007669"/>
    <property type="project" value="UniProtKB-EC"/>
</dbReference>
<dbReference type="PANTHER" id="PTHR31683">
    <property type="entry name" value="PECTATE LYASE 18-RELATED"/>
    <property type="match status" value="1"/>
</dbReference>
<comment type="function">
    <text evidence="8">Pectinolytic enzymes consist of four classes of enzymes: pectin lyase, polygalacturonase, pectin methylesterase and rhamnogalacturonase. Among pectinolytic enzymes, pectin lyase is the most important in depolymerization of pectin, since it cleaves internal glycosidic bonds of highly methylated pectins.</text>
</comment>
<dbReference type="SUPFAM" id="SSF51126">
    <property type="entry name" value="Pectin lyase-like"/>
    <property type="match status" value="1"/>
</dbReference>
<keyword evidence="2" id="KW-0732">Signal</keyword>
<keyword evidence="6" id="KW-0961">Cell wall biogenesis/degradation</keyword>
<dbReference type="OrthoDB" id="1637350at2759"/>
<comment type="caution">
    <text evidence="12">The sequence shown here is derived from an EMBL/GenBank/DDBJ whole genome shotgun (WGS) entry which is preliminary data.</text>
</comment>
<evidence type="ECO:0000313" key="12">
    <source>
        <dbReference type="EMBL" id="KAJ5363886.1"/>
    </source>
</evidence>
<gene>
    <name evidence="12" type="ORF">N7496_009599</name>
</gene>
<dbReference type="GO" id="GO:0071555">
    <property type="term" value="P:cell wall organization"/>
    <property type="evidence" value="ECO:0007669"/>
    <property type="project" value="UniProtKB-KW"/>
</dbReference>
<evidence type="ECO:0000256" key="5">
    <source>
        <dbReference type="ARBA" id="ARBA00023239"/>
    </source>
</evidence>